<dbReference type="Gene3D" id="3.40.50.620">
    <property type="entry name" value="HUPs"/>
    <property type="match status" value="1"/>
</dbReference>
<organism evidence="11 12">
    <name type="scientific">Candidatus Caccoplasma intestinavium</name>
    <dbReference type="NCBI Taxonomy" id="2840716"/>
    <lineage>
        <taxon>Bacteria</taxon>
        <taxon>Pseudomonadati</taxon>
        <taxon>Bacteroidota</taxon>
        <taxon>Bacteroidia</taxon>
        <taxon>Bacteroidales</taxon>
        <taxon>Bacteroidaceae</taxon>
        <taxon>Bacteroidaceae incertae sedis</taxon>
        <taxon>Candidatus Caccoplasma</taxon>
    </lineage>
</organism>
<evidence type="ECO:0000256" key="1">
    <source>
        <dbReference type="ARBA" id="ARBA00004141"/>
    </source>
</evidence>
<feature type="transmembrane region" description="Helical" evidence="8">
    <location>
        <begin position="188"/>
        <end position="210"/>
    </location>
</feature>
<keyword evidence="5 8" id="KW-1133">Transmembrane helix</keyword>
<gene>
    <name evidence="11" type="ORF">IAD06_01090</name>
</gene>
<accession>A0A9D1KCX0</accession>
<feature type="transmembrane region" description="Helical" evidence="8">
    <location>
        <begin position="303"/>
        <end position="324"/>
    </location>
</feature>
<evidence type="ECO:0000313" key="12">
    <source>
        <dbReference type="Proteomes" id="UP000886722"/>
    </source>
</evidence>
<dbReference type="PANTHER" id="PTHR43562">
    <property type="entry name" value="NAPA-TYPE SODIUM/HYDROGEN ANTIPORTER"/>
    <property type="match status" value="1"/>
</dbReference>
<dbReference type="GO" id="GO:0016020">
    <property type="term" value="C:membrane"/>
    <property type="evidence" value="ECO:0007669"/>
    <property type="project" value="UniProtKB-SubCell"/>
</dbReference>
<dbReference type="Pfam" id="PF00582">
    <property type="entry name" value="Usp"/>
    <property type="match status" value="1"/>
</dbReference>
<feature type="transmembrane region" description="Helical" evidence="8">
    <location>
        <begin position="67"/>
        <end position="87"/>
    </location>
</feature>
<feature type="transmembrane region" description="Helical" evidence="8">
    <location>
        <begin position="244"/>
        <end position="261"/>
    </location>
</feature>
<reference evidence="11" key="1">
    <citation type="submission" date="2020-10" db="EMBL/GenBank/DDBJ databases">
        <authorList>
            <person name="Gilroy R."/>
        </authorList>
    </citation>
    <scope>NUCLEOTIDE SEQUENCE</scope>
    <source>
        <strain evidence="11">21143</strain>
    </source>
</reference>
<dbReference type="InterPro" id="IPR038770">
    <property type="entry name" value="Na+/solute_symporter_sf"/>
</dbReference>
<evidence type="ECO:0000259" key="9">
    <source>
        <dbReference type="Pfam" id="PF00582"/>
    </source>
</evidence>
<keyword evidence="4 8" id="KW-0812">Transmembrane</keyword>
<dbReference type="GO" id="GO:1902600">
    <property type="term" value="P:proton transmembrane transport"/>
    <property type="evidence" value="ECO:0007669"/>
    <property type="project" value="InterPro"/>
</dbReference>
<dbReference type="Gene3D" id="1.20.1530.20">
    <property type="match status" value="1"/>
</dbReference>
<evidence type="ECO:0000256" key="8">
    <source>
        <dbReference type="SAM" id="Phobius"/>
    </source>
</evidence>
<evidence type="ECO:0000256" key="4">
    <source>
        <dbReference type="ARBA" id="ARBA00022692"/>
    </source>
</evidence>
<dbReference type="Pfam" id="PF00999">
    <property type="entry name" value="Na_H_Exchanger"/>
    <property type="match status" value="1"/>
</dbReference>
<evidence type="ECO:0000256" key="2">
    <source>
        <dbReference type="ARBA" id="ARBA00022448"/>
    </source>
</evidence>
<reference evidence="11" key="2">
    <citation type="journal article" date="2021" name="PeerJ">
        <title>Extensive microbial diversity within the chicken gut microbiome revealed by metagenomics and culture.</title>
        <authorList>
            <person name="Gilroy R."/>
            <person name="Ravi A."/>
            <person name="Getino M."/>
            <person name="Pursley I."/>
            <person name="Horton D.L."/>
            <person name="Alikhan N.F."/>
            <person name="Baker D."/>
            <person name="Gharbi K."/>
            <person name="Hall N."/>
            <person name="Watson M."/>
            <person name="Adriaenssens E.M."/>
            <person name="Foster-Nyarko E."/>
            <person name="Jarju S."/>
            <person name="Secka A."/>
            <person name="Antonio M."/>
            <person name="Oren A."/>
            <person name="Chaudhuri R.R."/>
            <person name="La Ragione R."/>
            <person name="Hildebrand F."/>
            <person name="Pallen M.J."/>
        </authorList>
    </citation>
    <scope>NUCLEOTIDE SEQUENCE</scope>
    <source>
        <strain evidence="11">21143</strain>
    </source>
</reference>
<dbReference type="PANTHER" id="PTHR43562:SF4">
    <property type="entry name" value="NA(+)_H(+) ANTIPORTER NHAS5"/>
    <property type="match status" value="1"/>
</dbReference>
<dbReference type="SUPFAM" id="SSF52402">
    <property type="entry name" value="Adenine nucleotide alpha hydrolases-like"/>
    <property type="match status" value="1"/>
</dbReference>
<keyword evidence="7 8" id="KW-0472">Membrane</keyword>
<evidence type="ECO:0000259" key="10">
    <source>
        <dbReference type="Pfam" id="PF00999"/>
    </source>
</evidence>
<keyword evidence="2" id="KW-0813">Transport</keyword>
<evidence type="ECO:0000256" key="7">
    <source>
        <dbReference type="ARBA" id="ARBA00023136"/>
    </source>
</evidence>
<feature type="domain" description="Cation/H+ exchanger transmembrane" evidence="10">
    <location>
        <begin position="24"/>
        <end position="385"/>
    </location>
</feature>
<dbReference type="InterPro" id="IPR006016">
    <property type="entry name" value="UspA"/>
</dbReference>
<feature type="transmembrane region" description="Helical" evidence="8">
    <location>
        <begin position="16"/>
        <end position="34"/>
    </location>
</feature>
<protein>
    <submittedName>
        <fullName evidence="11">Cation:proton antiporter</fullName>
    </submittedName>
</protein>
<comment type="subcellular location">
    <subcellularLocation>
        <location evidence="1">Membrane</location>
        <topology evidence="1">Multi-pass membrane protein</topology>
    </subcellularLocation>
</comment>
<feature type="transmembrane region" description="Helical" evidence="8">
    <location>
        <begin position="336"/>
        <end position="360"/>
    </location>
</feature>
<proteinExistence type="predicted"/>
<dbReference type="InterPro" id="IPR014729">
    <property type="entry name" value="Rossmann-like_a/b/a_fold"/>
</dbReference>
<evidence type="ECO:0000256" key="3">
    <source>
        <dbReference type="ARBA" id="ARBA00022449"/>
    </source>
</evidence>
<dbReference type="Proteomes" id="UP000886722">
    <property type="component" value="Unassembled WGS sequence"/>
</dbReference>
<feature type="transmembrane region" description="Helical" evidence="8">
    <location>
        <begin position="126"/>
        <end position="145"/>
    </location>
</feature>
<evidence type="ECO:0000256" key="5">
    <source>
        <dbReference type="ARBA" id="ARBA00022989"/>
    </source>
</evidence>
<evidence type="ECO:0000256" key="6">
    <source>
        <dbReference type="ARBA" id="ARBA00023065"/>
    </source>
</evidence>
<comment type="caution">
    <text evidence="11">The sequence shown here is derived from an EMBL/GenBank/DDBJ whole genome shotgun (WGS) entry which is preliminary data.</text>
</comment>
<dbReference type="AlphaFoldDB" id="A0A9D1KCX0"/>
<feature type="transmembrane region" description="Helical" evidence="8">
    <location>
        <begin position="157"/>
        <end position="176"/>
    </location>
</feature>
<dbReference type="GO" id="GO:0015297">
    <property type="term" value="F:antiporter activity"/>
    <property type="evidence" value="ECO:0007669"/>
    <property type="project" value="UniProtKB-KW"/>
</dbReference>
<evidence type="ECO:0000313" key="11">
    <source>
        <dbReference type="EMBL" id="HIT38621.1"/>
    </source>
</evidence>
<feature type="transmembrane region" description="Helical" evidence="8">
    <location>
        <begin position="41"/>
        <end position="61"/>
    </location>
</feature>
<feature type="transmembrane region" description="Helical" evidence="8">
    <location>
        <begin position="273"/>
        <end position="291"/>
    </location>
</feature>
<sequence>MDVSRFLPTLPFTDPVLIFFIVLTIILFAPLLLNKLRIPHIIGMILAGTLFGPHGLDFLAYDSSFKIFGNVGLLYLMFLVGLEMNLNDFRKIKLRGITFGIYTFIIPMILGTLSSIYLLHLDLTTSILLASMYASHTLVAYPIVLRYGVGRRPAVTITIAGTIITVLGALIILAVIVGMQTGTINEWFWVRLILSMVAYSLFILFVFPRIARWFFKKYNDNVSQYIFVLALVFLASALAKPAGLEPILGAFFVGVVLNRFIPSVSPLMNRIEFVGNALFIPYFLIGVGMLIDPSVVFSGWKALFVAIVMSAVATISKWLAAWITQKNFGLDKIDRAMIFGLSNGQAAATLAAVLIGYDIGLFDINILNGTIIMILVTCTISSFATERAAQKMATLQPAEDPDKNQDNTGHARILIPVANPDTLENLVNLAVLAKGQHKQQPLYALHVIDDNKTALRSGEAGQMLLDRATKIAAASDTRLTGLSRYDVNITSGIIHTIKEQNISDVILGLHHKSNIVDSFFGSKIENLLKSTHKMVAITKCIIPINMTTRIVVAVPEKAEYESGFTKWIDRIANIGKQIGCRVVFYAHHNTIIVLRNVLRHNRYGISCEFEVLDDWADILTLTGVVLQDDLLVVVSARHTSLSYNSEFEKLPLQLSRYFAGNNFIVLFPEQFGEENEQLTFTSDPLSIDVQHNYTRFTTVRDFFEKFSRRRKLWNHRRQKLKQKRKEK</sequence>
<name>A0A9D1KCX0_9BACT</name>
<dbReference type="EMBL" id="DVKT01000006">
    <property type="protein sequence ID" value="HIT38621.1"/>
    <property type="molecule type" value="Genomic_DNA"/>
</dbReference>
<feature type="transmembrane region" description="Helical" evidence="8">
    <location>
        <begin position="222"/>
        <end position="238"/>
    </location>
</feature>
<feature type="transmembrane region" description="Helical" evidence="8">
    <location>
        <begin position="366"/>
        <end position="385"/>
    </location>
</feature>
<keyword evidence="6" id="KW-0406">Ion transport</keyword>
<feature type="domain" description="UspA" evidence="9">
    <location>
        <begin position="412"/>
        <end position="539"/>
    </location>
</feature>
<dbReference type="InterPro" id="IPR006153">
    <property type="entry name" value="Cation/H_exchanger_TM"/>
</dbReference>
<keyword evidence="3" id="KW-0050">Antiport</keyword>
<feature type="transmembrane region" description="Helical" evidence="8">
    <location>
        <begin position="99"/>
        <end position="120"/>
    </location>
</feature>